<accession>A0AA88AJD1</accession>
<proteinExistence type="predicted"/>
<gene>
    <name evidence="2" type="ORF">TIFTF001_014291</name>
</gene>
<feature type="compositionally biased region" description="Basic and acidic residues" evidence="1">
    <location>
        <begin position="128"/>
        <end position="141"/>
    </location>
</feature>
<keyword evidence="3" id="KW-1185">Reference proteome</keyword>
<protein>
    <submittedName>
        <fullName evidence="2">Uncharacterized protein</fullName>
    </submittedName>
</protein>
<organism evidence="2 3">
    <name type="scientific">Ficus carica</name>
    <name type="common">Common fig</name>
    <dbReference type="NCBI Taxonomy" id="3494"/>
    <lineage>
        <taxon>Eukaryota</taxon>
        <taxon>Viridiplantae</taxon>
        <taxon>Streptophyta</taxon>
        <taxon>Embryophyta</taxon>
        <taxon>Tracheophyta</taxon>
        <taxon>Spermatophyta</taxon>
        <taxon>Magnoliopsida</taxon>
        <taxon>eudicotyledons</taxon>
        <taxon>Gunneridae</taxon>
        <taxon>Pentapetalae</taxon>
        <taxon>rosids</taxon>
        <taxon>fabids</taxon>
        <taxon>Rosales</taxon>
        <taxon>Moraceae</taxon>
        <taxon>Ficeae</taxon>
        <taxon>Ficus</taxon>
    </lineage>
</organism>
<evidence type="ECO:0000313" key="2">
    <source>
        <dbReference type="EMBL" id="GMN45091.1"/>
    </source>
</evidence>
<dbReference type="EMBL" id="BTGU01000019">
    <property type="protein sequence ID" value="GMN45091.1"/>
    <property type="molecule type" value="Genomic_DNA"/>
</dbReference>
<feature type="region of interest" description="Disordered" evidence="1">
    <location>
        <begin position="14"/>
        <end position="146"/>
    </location>
</feature>
<name>A0AA88AJD1_FICCA</name>
<sequence length="161" mass="17281">MLLSSSSLPICVATVPSPLATIPTGKPARPPPTDYDFSPAPRQPSPPVNQFAPHPTTTTSPQPPATIPFGGPTHRAPSPTQLRSSYLPTFGNHPLRAPTHRACNQPSYINCEPSDLPSEPMRLMIKSRPSDPVDRPNDRPPCESALASLPRFPLLPNLSVS</sequence>
<evidence type="ECO:0000313" key="3">
    <source>
        <dbReference type="Proteomes" id="UP001187192"/>
    </source>
</evidence>
<comment type="caution">
    <text evidence="2">The sequence shown here is derived from an EMBL/GenBank/DDBJ whole genome shotgun (WGS) entry which is preliminary data.</text>
</comment>
<reference evidence="2" key="1">
    <citation type="submission" date="2023-07" db="EMBL/GenBank/DDBJ databases">
        <title>draft genome sequence of fig (Ficus carica).</title>
        <authorList>
            <person name="Takahashi T."/>
            <person name="Nishimura K."/>
        </authorList>
    </citation>
    <scope>NUCLEOTIDE SEQUENCE</scope>
</reference>
<dbReference type="AlphaFoldDB" id="A0AA88AJD1"/>
<dbReference type="Proteomes" id="UP001187192">
    <property type="component" value="Unassembled WGS sequence"/>
</dbReference>
<evidence type="ECO:0000256" key="1">
    <source>
        <dbReference type="SAM" id="MobiDB-lite"/>
    </source>
</evidence>
<feature type="compositionally biased region" description="Polar residues" evidence="1">
    <location>
        <begin position="78"/>
        <end position="87"/>
    </location>
</feature>